<dbReference type="Proteomes" id="UP001529423">
    <property type="component" value="Unassembled WGS sequence"/>
</dbReference>
<dbReference type="InterPro" id="IPR023214">
    <property type="entry name" value="HAD_sf"/>
</dbReference>
<keyword evidence="2" id="KW-1185">Reference proteome</keyword>
<proteinExistence type="predicted"/>
<reference evidence="1" key="1">
    <citation type="submission" date="2023-06" db="EMBL/GenBank/DDBJ databases">
        <title>Identification and characterization of horizontal gene transfer across gut microbiota members of farm animals based on homology search.</title>
        <authorList>
            <person name="Schwarzerova J."/>
            <person name="Nykrynova M."/>
            <person name="Jureckova K."/>
            <person name="Cejkova D."/>
            <person name="Rychlik I."/>
        </authorList>
    </citation>
    <scope>NUCLEOTIDE SEQUENCE</scope>
    <source>
        <strain evidence="1">105_WCHN</strain>
    </source>
</reference>
<comment type="caution">
    <text evidence="1">The sequence shown here is derived from an EMBL/GenBank/DDBJ whole genome shotgun (WGS) entry which is preliminary data.</text>
</comment>
<dbReference type="PANTHER" id="PTHR43434:SF1">
    <property type="entry name" value="PHOSPHOGLYCOLATE PHOSPHATASE"/>
    <property type="match status" value="1"/>
</dbReference>
<dbReference type="InterPro" id="IPR023198">
    <property type="entry name" value="PGP-like_dom2"/>
</dbReference>
<gene>
    <name evidence="1" type="ORF">QUW46_02475</name>
</gene>
<dbReference type="SFLD" id="SFLDS00003">
    <property type="entry name" value="Haloacid_Dehalogenase"/>
    <property type="match status" value="1"/>
</dbReference>
<dbReference type="SFLD" id="SFLDG01129">
    <property type="entry name" value="C1.5:_HAD__Beta-PGM__Phosphata"/>
    <property type="match status" value="1"/>
</dbReference>
<keyword evidence="1" id="KW-0378">Hydrolase</keyword>
<dbReference type="Pfam" id="PF13419">
    <property type="entry name" value="HAD_2"/>
    <property type="match status" value="1"/>
</dbReference>
<sequence length="213" mass="23753">MLQINTFIFDIDGTLIDTFDMYMPAMIETLRKHGYHVAPQDETATMKRLFGITGADALKLFGVRPDEIIALQQEWFHLSYQRENRVKVLDHIPEVLADLAAVKGNRLGVATSKLRSEYDHFANQYAFTNLFDVAITSSDTRKHKPDPEPILAAVERLGARPDQAVYVGDTINDLRAAQAAGTKFAGALYGSANPNEIKDADYPLVTPMDLLKI</sequence>
<dbReference type="NCBIfam" id="TIGR01509">
    <property type="entry name" value="HAD-SF-IA-v3"/>
    <property type="match status" value="1"/>
</dbReference>
<dbReference type="Gene3D" id="1.10.150.240">
    <property type="entry name" value="Putative phosphatase, domain 2"/>
    <property type="match status" value="1"/>
</dbReference>
<evidence type="ECO:0000313" key="1">
    <source>
        <dbReference type="EMBL" id="MDM8333444.1"/>
    </source>
</evidence>
<dbReference type="EMBL" id="JAUDEO010000009">
    <property type="protein sequence ID" value="MDM8333444.1"/>
    <property type="molecule type" value="Genomic_DNA"/>
</dbReference>
<organism evidence="1 2">
    <name type="scientific">Limosilactobacillus panis</name>
    <dbReference type="NCBI Taxonomy" id="47493"/>
    <lineage>
        <taxon>Bacteria</taxon>
        <taxon>Bacillati</taxon>
        <taxon>Bacillota</taxon>
        <taxon>Bacilli</taxon>
        <taxon>Lactobacillales</taxon>
        <taxon>Lactobacillaceae</taxon>
        <taxon>Limosilactobacillus</taxon>
    </lineage>
</organism>
<dbReference type="InterPro" id="IPR036412">
    <property type="entry name" value="HAD-like_sf"/>
</dbReference>
<dbReference type="InterPro" id="IPR050155">
    <property type="entry name" value="HAD-like_hydrolase_sf"/>
</dbReference>
<dbReference type="InterPro" id="IPR041492">
    <property type="entry name" value="HAD_2"/>
</dbReference>
<dbReference type="PANTHER" id="PTHR43434">
    <property type="entry name" value="PHOSPHOGLYCOLATE PHOSPHATASE"/>
    <property type="match status" value="1"/>
</dbReference>
<dbReference type="GO" id="GO:0016787">
    <property type="term" value="F:hydrolase activity"/>
    <property type="evidence" value="ECO:0007669"/>
    <property type="project" value="UniProtKB-KW"/>
</dbReference>
<name>A0ABT7VN20_9LACO</name>
<dbReference type="Gene3D" id="3.40.50.1000">
    <property type="entry name" value="HAD superfamily/HAD-like"/>
    <property type="match status" value="1"/>
</dbReference>
<dbReference type="RefSeq" id="WP_289559269.1">
    <property type="nucleotide sequence ID" value="NZ_JAUDEO010000009.1"/>
</dbReference>
<protein>
    <submittedName>
        <fullName evidence="1">HAD family hydrolase</fullName>
    </submittedName>
</protein>
<dbReference type="NCBIfam" id="TIGR01549">
    <property type="entry name" value="HAD-SF-IA-v1"/>
    <property type="match status" value="1"/>
</dbReference>
<reference evidence="1" key="2">
    <citation type="submission" date="2023-06" db="EMBL/GenBank/DDBJ databases">
        <authorList>
            <person name="Zeman M."/>
            <person name="Kubasova T."/>
            <person name="Jahodarova E."/>
            <person name="Nykrynova M."/>
            <person name="Rychlik I."/>
        </authorList>
    </citation>
    <scope>NUCLEOTIDE SEQUENCE</scope>
    <source>
        <strain evidence="1">105_WCHN</strain>
    </source>
</reference>
<evidence type="ECO:0000313" key="2">
    <source>
        <dbReference type="Proteomes" id="UP001529423"/>
    </source>
</evidence>
<dbReference type="SUPFAM" id="SSF56784">
    <property type="entry name" value="HAD-like"/>
    <property type="match status" value="1"/>
</dbReference>
<accession>A0ABT7VN20</accession>
<dbReference type="InterPro" id="IPR006439">
    <property type="entry name" value="HAD-SF_hydro_IA"/>
</dbReference>